<evidence type="ECO:0000256" key="5">
    <source>
        <dbReference type="SAM" id="MobiDB-lite"/>
    </source>
</evidence>
<dbReference type="InterPro" id="IPR018501">
    <property type="entry name" value="DDT_dom"/>
</dbReference>
<feature type="region of interest" description="Disordered" evidence="5">
    <location>
        <begin position="830"/>
        <end position="879"/>
    </location>
</feature>
<evidence type="ECO:0000259" key="7">
    <source>
        <dbReference type="PROSITE" id="PS51136"/>
    </source>
</evidence>
<dbReference type="GO" id="GO:0000781">
    <property type="term" value="C:chromosome, telomeric region"/>
    <property type="evidence" value="ECO:0007669"/>
    <property type="project" value="GOC"/>
</dbReference>
<dbReference type="GO" id="GO:0005634">
    <property type="term" value="C:nucleus"/>
    <property type="evidence" value="ECO:0007669"/>
    <property type="project" value="UniProtKB-SubCell"/>
</dbReference>
<sequence>MPLLRRRPVPLLPLPSLDGLSPSSPVFYLKATGEVFLDYDSYAARLTFLLTRQFQCEYSGKSGLDYFAALRSEKAESKVVRERFPDALKGKVLGSVQFQVMGRLDSLVDLVYDRYRDRYFRDEKVFVDIAGDKYFALISNVFPPQNIRDQVASSPAPSSSSTDTPSLYASAAHKTGVDMNIDPKTARAEDDPDEYLYTLQLMDEEGKFEGSTMEVKHRSLSRDRLAFSKSILKRYLRECLTRDASIGAPWIVKPSIARAFSIPLEQSGTIEERNRKAREAKLAKRRKAGEGVGGAGGAKEEGEGRQAPAKRRKTVDGSATPASSSTPLDRAATTGSLAESRKPVKYPIEDLDLDPMSIIDGRVLRRVNSELPTLPPKPQPKRDLLVPEDNFDRFIETWTMLNVFSKALNISPFSLDDYAGALDHPHAHPRCTLLTEIHASLTNIIGTDNSRVLGSTTAVPSYGRGGPAAAAAAAAATGGEEPGTPAAEGDDQLAEAGAAGGERDGTVEYEHIPYEESELNKLVRLGISHAKRWDRQAKLKSADKREGWEKHLIGALCQRGGPVHMPNFVRIMRHLFKGHPALPKQDWYPGDDDEEEEQAEDVKPKKEQGEDAEMRPPATLTAKQDQPDADVDQLGTPPPAAADSPSTKSGEYDAEPQYFTLALEDKLDIVAYLCTLVMGSKVVRSFVDESDARLTELRKAKADVNKEKKALIEKKAILDAGGKVDPAAFDAASATPVANGTATPSVTPAAPPATTANGSRAPSEATETTPSRAASVKPSAPGAGAGGDEDEEEDQLASDDDDERSVAPSEAGSISYLSRKQAQLEEKRLEKLQEQSGARAGSVASGSGTPRGRTLTGGGAGAKDAPRAPPTIEDLMRQNAHKDDFVDREFRRYHGVARCRPLGKDRFHCRYWWFDGIGGMDLVVPNGAGEEQVVYGTGRLFVQGPSEEDWEVIADVKEKGEEGEKSARERRMKEEVVDAPEALLGVNEWAYYEDDEELDSLVAWLNSKGTRELALKTAIQKWRPLLTAGAQQRRYDAANPDLPRYEVPPGKRRASRKDRQDPEPDRTYMGWRNQIARF</sequence>
<name>A0A511KSD2_RHOTO</name>
<dbReference type="PANTHER" id="PTHR32075">
    <property type="entry name" value="ISWI CHROMATIN-REMODELING COMPLEX SUBUNIT YPL216W-RELATED"/>
    <property type="match status" value="1"/>
</dbReference>
<proteinExistence type="predicted"/>
<dbReference type="PROSITE" id="PS50827">
    <property type="entry name" value="DDT"/>
    <property type="match status" value="1"/>
</dbReference>
<dbReference type="AlphaFoldDB" id="A0A511KSD2"/>
<keyword evidence="4" id="KW-0175">Coiled coil</keyword>
<feature type="compositionally biased region" description="Basic and acidic residues" evidence="5">
    <location>
        <begin position="600"/>
        <end position="614"/>
    </location>
</feature>
<protein>
    <submittedName>
        <fullName evidence="8">DDT domain-containing protein</fullName>
    </submittedName>
</protein>
<evidence type="ECO:0000259" key="6">
    <source>
        <dbReference type="PROSITE" id="PS50827"/>
    </source>
</evidence>
<dbReference type="GO" id="GO:0000785">
    <property type="term" value="C:chromatin"/>
    <property type="evidence" value="ECO:0007669"/>
    <property type="project" value="UniProtKB-ARBA"/>
</dbReference>
<feature type="compositionally biased region" description="Basic and acidic residues" evidence="5">
    <location>
        <begin position="1057"/>
        <end position="1066"/>
    </location>
</feature>
<evidence type="ECO:0000256" key="3">
    <source>
        <dbReference type="PROSITE-ProRule" id="PRU00475"/>
    </source>
</evidence>
<feature type="compositionally biased region" description="Basic and acidic residues" evidence="5">
    <location>
        <begin position="271"/>
        <end position="282"/>
    </location>
</feature>
<dbReference type="EMBL" id="BJWK01000021">
    <property type="protein sequence ID" value="GEM12424.1"/>
    <property type="molecule type" value="Genomic_DNA"/>
</dbReference>
<organism evidence="8 9">
    <name type="scientific">Rhodotorula toruloides</name>
    <name type="common">Yeast</name>
    <name type="synonym">Rhodosporidium toruloides</name>
    <dbReference type="NCBI Taxonomy" id="5286"/>
    <lineage>
        <taxon>Eukaryota</taxon>
        <taxon>Fungi</taxon>
        <taxon>Dikarya</taxon>
        <taxon>Basidiomycota</taxon>
        <taxon>Pucciniomycotina</taxon>
        <taxon>Microbotryomycetes</taxon>
        <taxon>Sporidiobolales</taxon>
        <taxon>Sporidiobolaceae</taxon>
        <taxon>Rhodotorula</taxon>
    </lineage>
</organism>
<feature type="compositionally biased region" description="Acidic residues" evidence="5">
    <location>
        <begin position="589"/>
        <end position="599"/>
    </location>
</feature>
<feature type="region of interest" description="Disordered" evidence="5">
    <location>
        <begin position="271"/>
        <end position="340"/>
    </location>
</feature>
<feature type="domain" description="WAC" evidence="7">
    <location>
        <begin position="24"/>
        <end position="133"/>
    </location>
</feature>
<feature type="compositionally biased region" description="Low complexity" evidence="5">
    <location>
        <begin position="834"/>
        <end position="854"/>
    </location>
</feature>
<dbReference type="InterPro" id="IPR028941">
    <property type="entry name" value="WHIM2_dom"/>
</dbReference>
<feature type="compositionally biased region" description="Polar residues" evidence="5">
    <location>
        <begin position="320"/>
        <end position="337"/>
    </location>
</feature>
<feature type="region of interest" description="Disordered" evidence="5">
    <location>
        <begin position="737"/>
        <end position="818"/>
    </location>
</feature>
<evidence type="ECO:0000256" key="1">
    <source>
        <dbReference type="ARBA" id="ARBA00004123"/>
    </source>
</evidence>
<dbReference type="Proteomes" id="UP000321518">
    <property type="component" value="Unassembled WGS sequence"/>
</dbReference>
<gene>
    <name evidence="8" type="ORF">Rt10032_c21g6441</name>
</gene>
<feature type="region of interest" description="Disordered" evidence="5">
    <location>
        <begin position="581"/>
        <end position="652"/>
    </location>
</feature>
<dbReference type="Pfam" id="PF10537">
    <property type="entry name" value="WAC_Acf1_DNA_bd"/>
    <property type="match status" value="1"/>
</dbReference>
<comment type="caution">
    <text evidence="8">The sequence shown here is derived from an EMBL/GenBank/DDBJ whole genome shotgun (WGS) entry which is preliminary data.</text>
</comment>
<feature type="region of interest" description="Disordered" evidence="5">
    <location>
        <begin position="1033"/>
        <end position="1069"/>
    </location>
</feature>
<dbReference type="InterPro" id="IPR013136">
    <property type="entry name" value="WSTF_Acf1_Cbp146"/>
</dbReference>
<feature type="compositionally biased region" description="Acidic residues" evidence="5">
    <location>
        <begin position="787"/>
        <end position="803"/>
    </location>
</feature>
<evidence type="ECO:0000313" key="8">
    <source>
        <dbReference type="EMBL" id="GEM12424.1"/>
    </source>
</evidence>
<dbReference type="PROSITE" id="PS51136">
    <property type="entry name" value="WAC"/>
    <property type="match status" value="1"/>
</dbReference>
<feature type="compositionally biased region" description="Polar residues" evidence="5">
    <location>
        <begin position="757"/>
        <end position="772"/>
    </location>
</feature>
<evidence type="ECO:0000313" key="9">
    <source>
        <dbReference type="Proteomes" id="UP000321518"/>
    </source>
</evidence>
<dbReference type="Pfam" id="PF15613">
    <property type="entry name" value="WSD"/>
    <property type="match status" value="1"/>
</dbReference>
<feature type="compositionally biased region" description="Low complexity" evidence="5">
    <location>
        <begin position="741"/>
        <end position="756"/>
    </location>
</feature>
<comment type="subcellular location">
    <subcellularLocation>
        <location evidence="1 3">Nucleus</location>
    </subcellularLocation>
</comment>
<dbReference type="GO" id="GO:0031509">
    <property type="term" value="P:subtelomeric heterochromatin formation"/>
    <property type="evidence" value="ECO:0007669"/>
    <property type="project" value="TreeGrafter"/>
</dbReference>
<dbReference type="OrthoDB" id="332390at2759"/>
<evidence type="ECO:0000256" key="4">
    <source>
        <dbReference type="SAM" id="Coils"/>
    </source>
</evidence>
<evidence type="ECO:0000256" key="2">
    <source>
        <dbReference type="ARBA" id="ARBA00023242"/>
    </source>
</evidence>
<dbReference type="Pfam" id="PF02791">
    <property type="entry name" value="DDT"/>
    <property type="match status" value="1"/>
</dbReference>
<reference evidence="8 9" key="1">
    <citation type="submission" date="2019-07" db="EMBL/GenBank/DDBJ databases">
        <title>Rhodotorula toruloides NBRC10032 genome sequencing.</title>
        <authorList>
            <person name="Shida Y."/>
            <person name="Takaku H."/>
            <person name="Ogasawara W."/>
            <person name="Mori K."/>
        </authorList>
    </citation>
    <scope>NUCLEOTIDE SEQUENCE [LARGE SCALE GENOMIC DNA]</scope>
    <source>
        <strain evidence="8 9">NBRC10032</strain>
    </source>
</reference>
<feature type="domain" description="DDT" evidence="6">
    <location>
        <begin position="388"/>
        <end position="451"/>
    </location>
</feature>
<dbReference type="PANTHER" id="PTHR32075:SF6">
    <property type="entry name" value="ISWI CHROMATIN-REMODELING COMPLEX SUBUNIT YPL216W-RELATED"/>
    <property type="match status" value="1"/>
</dbReference>
<keyword evidence="2 3" id="KW-0539">Nucleus</keyword>
<accession>A0A511KSD2</accession>
<feature type="coiled-coil region" evidence="4">
    <location>
        <begin position="687"/>
        <end position="714"/>
    </location>
</feature>